<reference evidence="2 3" key="1">
    <citation type="submission" date="2019-03" db="EMBL/GenBank/DDBJ databases">
        <title>Flavobacterium AR-3-4 sp. nov. isolated from arctic soil.</title>
        <authorList>
            <person name="Chaudhary D.K."/>
        </authorList>
    </citation>
    <scope>NUCLEOTIDE SEQUENCE [LARGE SCALE GENOMIC DNA]</scope>
    <source>
        <strain evidence="2 3">AR-3-4</strain>
    </source>
</reference>
<dbReference type="NCBIfam" id="NF038128">
    <property type="entry name" value="choice_anch_J"/>
    <property type="match status" value="1"/>
</dbReference>
<dbReference type="OrthoDB" id="1492759at2"/>
<sequence length="462" mass="50907">MKNKVKNIFSLITLASLMSGCINDSFETPVQDTCVSPSVTKTKKVADLYTSSPKNGTTIIYHHYIDPTDPTKGEVDDYIEAYIISSDEGGNFYKSMYFQPLDGSKGFNLSIDEGNVYTKNFQVGKKVFLKLNGLAYANPLTYGRGLLFGATPTDVYAVDRLASSVYKNYLIPSCDIISEDAIVKKITLAQASSDTYLNTLVEIDDVQFKTDCTTYSNADFDTSLKITDGTKTLDLRTSRYANFAGYQVPLGSGTIRGILTKYNSLYQIIIRTQRDVKLTNPRVQTVSLPKVGTNLQYLGSFSENFESYAATTSGANFPKYINDAAIGSKYWDVVLFSKNKYIKASAFNNGCTKSYFIVPVDFTVANGFSFKTEDGYNDGDPLTVYYSTDYIPGNNVSQATLVNITHKFKISTGNTSSYAPAFISSGTYLIPTSLTGNGYFIFEYDGTTGITTTMQIDDIVIN</sequence>
<proteinExistence type="predicted"/>
<dbReference type="EMBL" id="SMFK01000001">
    <property type="protein sequence ID" value="TDD99750.1"/>
    <property type="molecule type" value="Genomic_DNA"/>
</dbReference>
<comment type="caution">
    <text evidence="2">The sequence shown here is derived from an EMBL/GenBank/DDBJ whole genome shotgun (WGS) entry which is preliminary data.</text>
</comment>
<accession>A0A4R5CM55</accession>
<evidence type="ECO:0000313" key="3">
    <source>
        <dbReference type="Proteomes" id="UP000295479"/>
    </source>
</evidence>
<dbReference type="AlphaFoldDB" id="A0A4R5CM55"/>
<dbReference type="RefSeq" id="WP_132001255.1">
    <property type="nucleotide sequence ID" value="NZ_SMFK01000001.1"/>
</dbReference>
<dbReference type="Proteomes" id="UP000295479">
    <property type="component" value="Unassembled WGS sequence"/>
</dbReference>
<organism evidence="2 3">
    <name type="scientific">Flavobacterium cellulosilyticum</name>
    <dbReference type="NCBI Taxonomy" id="2541731"/>
    <lineage>
        <taxon>Bacteria</taxon>
        <taxon>Pseudomonadati</taxon>
        <taxon>Bacteroidota</taxon>
        <taxon>Flavobacteriia</taxon>
        <taxon>Flavobacteriales</taxon>
        <taxon>Flavobacteriaceae</taxon>
        <taxon>Flavobacterium</taxon>
    </lineage>
</organism>
<keyword evidence="3" id="KW-1185">Reference proteome</keyword>
<dbReference type="InterPro" id="IPR043744">
    <property type="entry name" value="DUF5689"/>
</dbReference>
<dbReference type="Pfam" id="PF18942">
    <property type="entry name" value="DUF5689"/>
    <property type="match status" value="1"/>
</dbReference>
<dbReference type="PROSITE" id="PS51257">
    <property type="entry name" value="PROKAR_LIPOPROTEIN"/>
    <property type="match status" value="1"/>
</dbReference>
<protein>
    <recommendedName>
        <fullName evidence="1">DUF5689 domain-containing protein</fullName>
    </recommendedName>
</protein>
<evidence type="ECO:0000259" key="1">
    <source>
        <dbReference type="Pfam" id="PF18942"/>
    </source>
</evidence>
<name>A0A4R5CM55_9FLAO</name>
<feature type="domain" description="DUF5689" evidence="1">
    <location>
        <begin position="66"/>
        <end position="276"/>
    </location>
</feature>
<evidence type="ECO:0000313" key="2">
    <source>
        <dbReference type="EMBL" id="TDD99750.1"/>
    </source>
</evidence>
<gene>
    <name evidence="2" type="ORF">E0F76_03245</name>
</gene>